<evidence type="ECO:0000256" key="3">
    <source>
        <dbReference type="ARBA" id="ARBA00012949"/>
    </source>
</evidence>
<name>A0A6C7ECS0_ILUCY</name>
<dbReference type="AlphaFoldDB" id="A0A6C7ECS0"/>
<evidence type="ECO:0000256" key="6">
    <source>
        <dbReference type="ARBA" id="ARBA00022989"/>
    </source>
</evidence>
<keyword evidence="5 11" id="KW-0812">Transmembrane</keyword>
<evidence type="ECO:0000256" key="2">
    <source>
        <dbReference type="ARBA" id="ARBA00010581"/>
    </source>
</evidence>
<dbReference type="PANTHER" id="PTHR11403">
    <property type="entry name" value="CYTOCHROME C OXIDASE SUBUNIT III"/>
    <property type="match status" value="1"/>
</dbReference>
<keyword evidence="6 13" id="KW-1133">Transmembrane helix</keyword>
<dbReference type="PROSITE" id="PS50253">
    <property type="entry name" value="COX3"/>
    <property type="match status" value="1"/>
</dbReference>
<dbReference type="GO" id="GO:0005886">
    <property type="term" value="C:plasma membrane"/>
    <property type="evidence" value="ECO:0007669"/>
    <property type="project" value="UniProtKB-SubCell"/>
</dbReference>
<evidence type="ECO:0000256" key="12">
    <source>
        <dbReference type="SAM" id="MobiDB-lite"/>
    </source>
</evidence>
<feature type="transmembrane region" description="Helical" evidence="13">
    <location>
        <begin position="124"/>
        <end position="142"/>
    </location>
</feature>
<dbReference type="SUPFAM" id="SSF81452">
    <property type="entry name" value="Cytochrome c oxidase subunit III-like"/>
    <property type="match status" value="1"/>
</dbReference>
<keyword evidence="7 13" id="KW-0472">Membrane</keyword>
<keyword evidence="15" id="KW-0560">Oxidoreductase</keyword>
<gene>
    <name evidence="15" type="ORF">YM304_38660</name>
</gene>
<evidence type="ECO:0000256" key="5">
    <source>
        <dbReference type="ARBA" id="ARBA00022692"/>
    </source>
</evidence>
<dbReference type="FunFam" id="1.20.120.80:FF:000001">
    <property type="entry name" value="Cytochrome (Ubi)quinol oxidase subunit III"/>
    <property type="match status" value="1"/>
</dbReference>
<reference evidence="15 16" key="1">
    <citation type="journal article" date="2013" name="Int. J. Syst. Evol. Microbiol.">
        <title>Ilumatobacter nonamiense sp. nov. and Ilumatobacter coccineum sp. nov., isolated from seashore sand.</title>
        <authorList>
            <person name="Matsumoto A."/>
            <person name="Kasai H."/>
            <person name="Matsuo Y."/>
            <person name="Shizuri Y."/>
            <person name="Ichikawa N."/>
            <person name="Fujita N."/>
            <person name="Omura S."/>
            <person name="Takahashi Y."/>
        </authorList>
    </citation>
    <scope>NUCLEOTIDE SEQUENCE [LARGE SCALE GENOMIC DNA]</scope>
    <source>
        <strain evidence="16">NBRC 103263 / KCTC 29153 / YM16-304</strain>
    </source>
</reference>
<evidence type="ECO:0000256" key="7">
    <source>
        <dbReference type="ARBA" id="ARBA00023136"/>
    </source>
</evidence>
<evidence type="ECO:0000256" key="11">
    <source>
        <dbReference type="RuleBase" id="RU003376"/>
    </source>
</evidence>
<dbReference type="Pfam" id="PF00510">
    <property type="entry name" value="COX3"/>
    <property type="match status" value="1"/>
</dbReference>
<dbReference type="InterPro" id="IPR000298">
    <property type="entry name" value="Cyt_c_oxidase-like_su3"/>
</dbReference>
<evidence type="ECO:0000256" key="8">
    <source>
        <dbReference type="ARBA" id="ARBA00031400"/>
    </source>
</evidence>
<sequence>MKETVKDAIEIVKDHDKDVHEHDVHAGDHNGGHDGEHGAHHTSMGLSNTKLAMWLFLGSECLLFGGLISTYMLYRNRQGTGPGPDQLWDIPFTSASSFVLLMSSLTMVLAVSAANRKDDRNTKLWLTVTATLGGLFVAGQIYEFTTFYREGLGYTESLFGSSFYTLTGFHGVHVSIGIVMLLATMGMLATGKISGDKAETIEMVGLYWHFVDVVWIIIFTLVYLIPA</sequence>
<feature type="domain" description="Heme-copper oxidase subunit III family profile" evidence="14">
    <location>
        <begin position="1"/>
        <end position="227"/>
    </location>
</feature>
<comment type="subcellular location">
    <subcellularLocation>
        <location evidence="1 11">Cell membrane</location>
        <topology evidence="1 11">Multi-pass membrane protein</topology>
    </subcellularLocation>
</comment>
<feature type="transmembrane region" description="Helical" evidence="13">
    <location>
        <begin position="94"/>
        <end position="112"/>
    </location>
</feature>
<comment type="similarity">
    <text evidence="2 11">Belongs to the cytochrome c oxidase subunit 3 family.</text>
</comment>
<dbReference type="EC" id="7.1.1.9" evidence="3"/>
<dbReference type="GO" id="GO:0004129">
    <property type="term" value="F:cytochrome-c oxidase activity"/>
    <property type="evidence" value="ECO:0007669"/>
    <property type="project" value="UniProtKB-EC"/>
</dbReference>
<dbReference type="Proteomes" id="UP000011863">
    <property type="component" value="Chromosome"/>
</dbReference>
<dbReference type="KEGG" id="aym:YM304_38660"/>
<organism evidence="15 16">
    <name type="scientific">Ilumatobacter coccineus (strain NBRC 103263 / KCTC 29153 / YM16-304)</name>
    <dbReference type="NCBI Taxonomy" id="1313172"/>
    <lineage>
        <taxon>Bacteria</taxon>
        <taxon>Bacillati</taxon>
        <taxon>Actinomycetota</taxon>
        <taxon>Acidimicrobiia</taxon>
        <taxon>Acidimicrobiales</taxon>
        <taxon>Ilumatobacteraceae</taxon>
        <taxon>Ilumatobacter</taxon>
    </lineage>
</organism>
<evidence type="ECO:0000259" key="14">
    <source>
        <dbReference type="PROSITE" id="PS50253"/>
    </source>
</evidence>
<dbReference type="GO" id="GO:0016491">
    <property type="term" value="F:oxidoreductase activity"/>
    <property type="evidence" value="ECO:0007669"/>
    <property type="project" value="UniProtKB-KW"/>
</dbReference>
<feature type="region of interest" description="Disordered" evidence="12">
    <location>
        <begin position="19"/>
        <end position="41"/>
    </location>
</feature>
<evidence type="ECO:0000256" key="9">
    <source>
        <dbReference type="ARBA" id="ARBA00031625"/>
    </source>
</evidence>
<evidence type="ECO:0000313" key="16">
    <source>
        <dbReference type="Proteomes" id="UP000011863"/>
    </source>
</evidence>
<feature type="transmembrane region" description="Helical" evidence="13">
    <location>
        <begin position="204"/>
        <end position="225"/>
    </location>
</feature>
<dbReference type="InterPro" id="IPR035973">
    <property type="entry name" value="Cyt_c_oxidase_su3-like_sf"/>
</dbReference>
<feature type="transmembrane region" description="Helical" evidence="13">
    <location>
        <begin position="162"/>
        <end position="183"/>
    </location>
</feature>
<feature type="transmembrane region" description="Helical" evidence="13">
    <location>
        <begin position="51"/>
        <end position="74"/>
    </location>
</feature>
<evidence type="ECO:0000256" key="13">
    <source>
        <dbReference type="SAM" id="Phobius"/>
    </source>
</evidence>
<dbReference type="GO" id="GO:0019646">
    <property type="term" value="P:aerobic electron transport chain"/>
    <property type="evidence" value="ECO:0007669"/>
    <property type="project" value="InterPro"/>
</dbReference>
<dbReference type="PANTHER" id="PTHR11403:SF2">
    <property type="entry name" value="CYTOCHROME BO(3) UBIQUINOL OXIDASE SUBUNIT 3"/>
    <property type="match status" value="1"/>
</dbReference>
<protein>
    <recommendedName>
        <fullName evidence="3">cytochrome-c oxidase</fullName>
        <ecNumber evidence="3">7.1.1.9</ecNumber>
    </recommendedName>
    <alternativeName>
        <fullName evidence="8">Cytochrome aa3 subunit 3</fullName>
    </alternativeName>
    <alternativeName>
        <fullName evidence="9">Cytochrome c oxidase polypeptide III</fullName>
    </alternativeName>
</protein>
<dbReference type="InterPro" id="IPR013833">
    <property type="entry name" value="Cyt_c_oxidase_su3_a-hlx"/>
</dbReference>
<accession>A0A6C7ECS0</accession>
<proteinExistence type="inferred from homology"/>
<evidence type="ECO:0000256" key="10">
    <source>
        <dbReference type="ARBA" id="ARBA00047816"/>
    </source>
</evidence>
<evidence type="ECO:0000256" key="1">
    <source>
        <dbReference type="ARBA" id="ARBA00004651"/>
    </source>
</evidence>
<feature type="compositionally biased region" description="Basic and acidic residues" evidence="12">
    <location>
        <begin position="19"/>
        <end position="39"/>
    </location>
</feature>
<keyword evidence="4" id="KW-1003">Cell membrane</keyword>
<comment type="catalytic activity">
    <reaction evidence="10">
        <text>4 Fe(II)-[cytochrome c] + O2 + 8 H(+)(in) = 4 Fe(III)-[cytochrome c] + 2 H2O + 4 H(+)(out)</text>
        <dbReference type="Rhea" id="RHEA:11436"/>
        <dbReference type="Rhea" id="RHEA-COMP:10350"/>
        <dbReference type="Rhea" id="RHEA-COMP:14399"/>
        <dbReference type="ChEBI" id="CHEBI:15377"/>
        <dbReference type="ChEBI" id="CHEBI:15378"/>
        <dbReference type="ChEBI" id="CHEBI:15379"/>
        <dbReference type="ChEBI" id="CHEBI:29033"/>
        <dbReference type="ChEBI" id="CHEBI:29034"/>
        <dbReference type="EC" id="7.1.1.9"/>
    </reaction>
</comment>
<dbReference type="EMBL" id="AP012057">
    <property type="protein sequence ID" value="BAN04180.1"/>
    <property type="molecule type" value="Genomic_DNA"/>
</dbReference>
<evidence type="ECO:0000313" key="15">
    <source>
        <dbReference type="EMBL" id="BAN04180.1"/>
    </source>
</evidence>
<evidence type="ECO:0000256" key="4">
    <source>
        <dbReference type="ARBA" id="ARBA00022475"/>
    </source>
</evidence>
<keyword evidence="16" id="KW-1185">Reference proteome</keyword>
<dbReference type="InterPro" id="IPR024791">
    <property type="entry name" value="Cyt_c/ubiquinol_Oxase_su3"/>
</dbReference>
<dbReference type="Gene3D" id="1.20.120.80">
    <property type="entry name" value="Cytochrome c oxidase, subunit III, four-helix bundle"/>
    <property type="match status" value="1"/>
</dbReference>